<dbReference type="PATRIC" id="fig|1280950.3.peg.832"/>
<reference evidence="1 2" key="1">
    <citation type="journal article" date="2014" name="Antonie Van Leeuwenhoek">
        <title>Hyphomonas beringensis sp. nov. and Hyphomonas chukchiensis sp. nov., isolated from surface seawater of the Bering Sea and Chukchi Sea.</title>
        <authorList>
            <person name="Li C."/>
            <person name="Lai Q."/>
            <person name="Li G."/>
            <person name="Dong C."/>
            <person name="Wang J."/>
            <person name="Liao Y."/>
            <person name="Shao Z."/>
        </authorList>
    </citation>
    <scope>NUCLEOTIDE SEQUENCE [LARGE SCALE GENOMIC DNA]</scope>
    <source>
        <strain evidence="1 2">MHS-2</strain>
    </source>
</reference>
<accession>A0A059FV35</accession>
<dbReference type="EMBL" id="ARYK01000001">
    <property type="protein sequence ID" value="KCZ94525.1"/>
    <property type="molecule type" value="Genomic_DNA"/>
</dbReference>
<name>A0A059FV35_9PROT</name>
<gene>
    <name evidence="1" type="ORF">HJO_04085</name>
</gene>
<proteinExistence type="predicted"/>
<evidence type="ECO:0000313" key="1">
    <source>
        <dbReference type="EMBL" id="KCZ94525.1"/>
    </source>
</evidence>
<organism evidence="1 2">
    <name type="scientific">Hyphomonas johnsonii MHS-2</name>
    <dbReference type="NCBI Taxonomy" id="1280950"/>
    <lineage>
        <taxon>Bacteria</taxon>
        <taxon>Pseudomonadati</taxon>
        <taxon>Pseudomonadota</taxon>
        <taxon>Alphaproteobacteria</taxon>
        <taxon>Hyphomonadales</taxon>
        <taxon>Hyphomonadaceae</taxon>
        <taxon>Hyphomonas</taxon>
    </lineage>
</organism>
<sequence>MERDQLWSVDSSDAGDAPNFFSFVRIITVSGGEGPILQLSCQATSRGDQMLQAGIKLDPENTYEQAPKEHLRLLEMSGKLTVGGDRKSERFQYHPDSSKITPRNRTVPKRLFNAVVRGDPVQLKVRNKTYDLAVPGVDPVFTMFAKTCPVTNGGTFDESIFENAKGMRTEATATD</sequence>
<keyword evidence="2" id="KW-1185">Reference proteome</keyword>
<dbReference type="Proteomes" id="UP000025171">
    <property type="component" value="Unassembled WGS sequence"/>
</dbReference>
<comment type="caution">
    <text evidence="1">The sequence shown here is derived from an EMBL/GenBank/DDBJ whole genome shotgun (WGS) entry which is preliminary data.</text>
</comment>
<protein>
    <submittedName>
        <fullName evidence="1">Uncharacterized protein</fullName>
    </submittedName>
</protein>
<evidence type="ECO:0000313" key="2">
    <source>
        <dbReference type="Proteomes" id="UP000025171"/>
    </source>
</evidence>
<dbReference type="AlphaFoldDB" id="A0A059FV35"/>